<gene>
    <name evidence="1" type="ORF">OYG11_09015</name>
</gene>
<accession>A0A9Q4DIU8</accession>
<dbReference type="Pfam" id="PF18928">
    <property type="entry name" value="DUF5677"/>
    <property type="match status" value="1"/>
</dbReference>
<reference evidence="1" key="2">
    <citation type="submission" date="2022-12" db="EMBL/GenBank/DDBJ databases">
        <authorList>
            <person name="Kardos G."/>
            <person name="Sarkozi R."/>
            <person name="Laczko L."/>
            <person name="Marton S."/>
            <person name="Makrai L."/>
            <person name="Banyai K."/>
            <person name="Fodor L."/>
        </authorList>
    </citation>
    <scope>NUCLEOTIDE SEQUENCE</scope>
    <source>
        <strain evidence="1">84/14</strain>
    </source>
</reference>
<organism evidence="1 2">
    <name type="scientific">Actinobacillus pleuropneumoniae</name>
    <name type="common">Haemophilus pleuropneumoniae</name>
    <dbReference type="NCBI Taxonomy" id="715"/>
    <lineage>
        <taxon>Bacteria</taxon>
        <taxon>Pseudomonadati</taxon>
        <taxon>Pseudomonadota</taxon>
        <taxon>Gammaproteobacteria</taxon>
        <taxon>Pasteurellales</taxon>
        <taxon>Pasteurellaceae</taxon>
        <taxon>Actinobacillus</taxon>
    </lineage>
</organism>
<dbReference type="InterPro" id="IPR043733">
    <property type="entry name" value="DUF5677"/>
</dbReference>
<dbReference type="AlphaFoldDB" id="A0A9Q4DIU8"/>
<proteinExistence type="predicted"/>
<dbReference type="Proteomes" id="UP001077788">
    <property type="component" value="Unassembled WGS sequence"/>
</dbReference>
<comment type="caution">
    <text evidence="1">The sequence shown here is derived from an EMBL/GenBank/DDBJ whole genome shotgun (WGS) entry which is preliminary data.</text>
</comment>
<dbReference type="RefSeq" id="WP_237593869.1">
    <property type="nucleotide sequence ID" value="NZ_CBDBSV010000022.1"/>
</dbReference>
<protein>
    <submittedName>
        <fullName evidence="1">DUF5677 domain-containing protein</fullName>
    </submittedName>
</protein>
<name>A0A9Q4DIU8_ACTPL</name>
<sequence length="239" mass="28265">MEDTDLSIEKSCHFFEENFNLIKDRLTNIKKEQDITKKIFLLHSLSLYKEIYFLLKNHQVLSIPIVLRSALECFLKLNDIHCNSKQGINRIRISDYKEKKRLYSVIKEVEPKYNCRDMEDIEQKIDELKNNIATGEDNEFRLTKQAISYNKDKHFMKEALFLLSKHTHCNESLVTTLHHICGCNDIFVTPIISDEMQLEFLKMVNFFFEETIAIYNSMTDSPIFIIHPDKNRYPLSSTL</sequence>
<evidence type="ECO:0000313" key="1">
    <source>
        <dbReference type="EMBL" id="MCY6524353.1"/>
    </source>
</evidence>
<evidence type="ECO:0000313" key="2">
    <source>
        <dbReference type="Proteomes" id="UP001077788"/>
    </source>
</evidence>
<dbReference type="EMBL" id="JAPQFC010000001">
    <property type="protein sequence ID" value="MCY6524353.1"/>
    <property type="molecule type" value="Genomic_DNA"/>
</dbReference>
<reference evidence="1" key="1">
    <citation type="journal article" date="2021" name="Vet Sci">
        <title>O-Serogroups and Pathovirotypes of Escherichia coli Isolated from Post-Weaning Piglets Showing Diarrhoea and/or Oedema in South Korea.</title>
        <authorList>
            <person name="Byun J.W."/>
            <person name="Moon B.Y."/>
            <person name="Do K.H."/>
            <person name="Lee K."/>
            <person name="Lee H.Y."/>
            <person name="Kim W.I."/>
            <person name="So B."/>
            <person name="Lee W.K."/>
        </authorList>
    </citation>
    <scope>NUCLEOTIDE SEQUENCE</scope>
    <source>
        <strain evidence="1">84/14</strain>
    </source>
</reference>